<proteinExistence type="predicted"/>
<evidence type="ECO:0000313" key="3">
    <source>
        <dbReference type="Proteomes" id="UP000199111"/>
    </source>
</evidence>
<dbReference type="EMBL" id="FOQY01000067">
    <property type="protein sequence ID" value="SFL19064.1"/>
    <property type="molecule type" value="Genomic_DNA"/>
</dbReference>
<protein>
    <submittedName>
        <fullName evidence="2">Putative transposase</fullName>
    </submittedName>
</protein>
<dbReference type="Pfam" id="PF13592">
    <property type="entry name" value="HTH_33"/>
    <property type="match status" value="1"/>
</dbReference>
<reference evidence="3" key="1">
    <citation type="submission" date="2016-10" db="EMBL/GenBank/DDBJ databases">
        <authorList>
            <person name="Varghese N."/>
            <person name="Submissions S."/>
        </authorList>
    </citation>
    <scope>NUCLEOTIDE SEQUENCE [LARGE SCALE GENOMIC DNA]</scope>
    <source>
        <strain evidence="3">CGMCC 4.2126</strain>
    </source>
</reference>
<dbReference type="AlphaFoldDB" id="A0A1I4FMD5"/>
<dbReference type="SUPFAM" id="SSF46689">
    <property type="entry name" value="Homeodomain-like"/>
    <property type="match status" value="1"/>
</dbReference>
<sequence length="170" mass="19090">MRYPEGGGLTAEERAKRERLRFEAAELFSHGVSAPEVARLFRVTRMSANRWYRTWQAGGVEAPASKGPGGEKCRLDERRLERLRAELERGPAAHGFIEDQRWTLARVADVIASLFHLRYTPRGVSYLLHRIGWSPQVPVHRAAERDEGGKRAVGRRAVAGHKRAALDLGA</sequence>
<evidence type="ECO:0000259" key="1">
    <source>
        <dbReference type="Pfam" id="PF13592"/>
    </source>
</evidence>
<dbReference type="Pfam" id="PF13384">
    <property type="entry name" value="HTH_23"/>
    <property type="match status" value="1"/>
</dbReference>
<dbReference type="Proteomes" id="UP000199111">
    <property type="component" value="Unassembled WGS sequence"/>
</dbReference>
<dbReference type="InterPro" id="IPR009057">
    <property type="entry name" value="Homeodomain-like_sf"/>
</dbReference>
<name>A0A1I4FMD5_9ACTN</name>
<dbReference type="InterPro" id="IPR025959">
    <property type="entry name" value="Winged_HTH_dom"/>
</dbReference>
<evidence type="ECO:0000313" key="2">
    <source>
        <dbReference type="EMBL" id="SFL19064.1"/>
    </source>
</evidence>
<gene>
    <name evidence="2" type="ORF">SAMN05216275_16715</name>
</gene>
<keyword evidence="3" id="KW-1185">Reference proteome</keyword>
<accession>A0A1I4FMD5</accession>
<feature type="domain" description="Winged helix-turn helix" evidence="1">
    <location>
        <begin position="98"/>
        <end position="147"/>
    </location>
</feature>
<organism evidence="2 3">
    <name type="scientific">Streptosporangium canum</name>
    <dbReference type="NCBI Taxonomy" id="324952"/>
    <lineage>
        <taxon>Bacteria</taxon>
        <taxon>Bacillati</taxon>
        <taxon>Actinomycetota</taxon>
        <taxon>Actinomycetes</taxon>
        <taxon>Streptosporangiales</taxon>
        <taxon>Streptosporangiaceae</taxon>
        <taxon>Streptosporangium</taxon>
    </lineage>
</organism>